<feature type="transmembrane region" description="Helical" evidence="1">
    <location>
        <begin position="414"/>
        <end position="432"/>
    </location>
</feature>
<dbReference type="GO" id="GO:0004366">
    <property type="term" value="F:glycerol-3-phosphate O-acyltransferase activity"/>
    <property type="evidence" value="ECO:0007669"/>
    <property type="project" value="TreeGrafter"/>
</dbReference>
<feature type="transmembrane region" description="Helical" evidence="1">
    <location>
        <begin position="375"/>
        <end position="394"/>
    </location>
</feature>
<dbReference type="EMBL" id="KQ086132">
    <property type="protein sequence ID" value="KLO07559.1"/>
    <property type="molecule type" value="Genomic_DNA"/>
</dbReference>
<keyword evidence="1" id="KW-0812">Transmembrane</keyword>
<evidence type="ECO:0000256" key="1">
    <source>
        <dbReference type="SAM" id="Phobius"/>
    </source>
</evidence>
<feature type="transmembrane region" description="Helical" evidence="1">
    <location>
        <begin position="334"/>
        <end position="354"/>
    </location>
</feature>
<proteinExistence type="predicted"/>
<protein>
    <submittedName>
        <fullName evidence="3">Acyltransferase</fullName>
    </submittedName>
</protein>
<dbReference type="InterPro" id="IPR052744">
    <property type="entry name" value="GPAT/DAPAT"/>
</dbReference>
<dbReference type="STRING" id="27342.A0A0H2R6T7"/>
<dbReference type="OrthoDB" id="1044435at2759"/>
<dbReference type="PANTHER" id="PTHR31605">
    <property type="entry name" value="GLYCEROL-3-PHOSPHATE O-ACYLTRANSFERASE 1"/>
    <property type="match status" value="1"/>
</dbReference>
<keyword evidence="3" id="KW-0012">Acyltransferase</keyword>
<keyword evidence="1" id="KW-0472">Membrane</keyword>
<name>A0A0H2R6T7_9AGAM</name>
<dbReference type="Pfam" id="PF01553">
    <property type="entry name" value="Acyltransferase"/>
    <property type="match status" value="1"/>
</dbReference>
<dbReference type="InterPro" id="IPR002123">
    <property type="entry name" value="Plipid/glycerol_acylTrfase"/>
</dbReference>
<feature type="domain" description="Phospholipid/glycerol acyltransferase" evidence="2">
    <location>
        <begin position="39"/>
        <end position="181"/>
    </location>
</feature>
<dbReference type="SMART" id="SM00563">
    <property type="entry name" value="PlsC"/>
    <property type="match status" value="1"/>
</dbReference>
<evidence type="ECO:0000313" key="4">
    <source>
        <dbReference type="Proteomes" id="UP000053477"/>
    </source>
</evidence>
<dbReference type="CDD" id="cd07992">
    <property type="entry name" value="LPLAT_AAK14816-like"/>
    <property type="match status" value="1"/>
</dbReference>
<dbReference type="SUPFAM" id="SSF69593">
    <property type="entry name" value="Glycerol-3-phosphate (1)-acyltransferase"/>
    <property type="match status" value="1"/>
</dbReference>
<dbReference type="GO" id="GO:0016287">
    <property type="term" value="F:glycerone-phosphate O-acyltransferase activity"/>
    <property type="evidence" value="ECO:0007669"/>
    <property type="project" value="TreeGrafter"/>
</dbReference>
<gene>
    <name evidence="3" type="ORF">SCHPADRAFT_909359</name>
</gene>
<dbReference type="PANTHER" id="PTHR31605:SF0">
    <property type="entry name" value="GLYCEROL-3-PHOSPHATE O-ACYLTRANSFERASE 1"/>
    <property type="match status" value="1"/>
</dbReference>
<dbReference type="Proteomes" id="UP000053477">
    <property type="component" value="Unassembled WGS sequence"/>
</dbReference>
<accession>A0A0H2R6T7</accession>
<evidence type="ECO:0000313" key="3">
    <source>
        <dbReference type="EMBL" id="KLO07559.1"/>
    </source>
</evidence>
<keyword evidence="1" id="KW-1133">Transmembrane helix</keyword>
<organism evidence="3 4">
    <name type="scientific">Schizopora paradoxa</name>
    <dbReference type="NCBI Taxonomy" id="27342"/>
    <lineage>
        <taxon>Eukaryota</taxon>
        <taxon>Fungi</taxon>
        <taxon>Dikarya</taxon>
        <taxon>Basidiomycota</taxon>
        <taxon>Agaricomycotina</taxon>
        <taxon>Agaricomycetes</taxon>
        <taxon>Hymenochaetales</taxon>
        <taxon>Schizoporaceae</taxon>
        <taxon>Schizopora</taxon>
    </lineage>
</organism>
<keyword evidence="4" id="KW-1185">Reference proteome</keyword>
<dbReference type="GO" id="GO:0008654">
    <property type="term" value="P:phospholipid biosynthetic process"/>
    <property type="evidence" value="ECO:0007669"/>
    <property type="project" value="TreeGrafter"/>
</dbReference>
<dbReference type="InParanoid" id="A0A0H2R6T7"/>
<keyword evidence="3" id="KW-0808">Transferase</keyword>
<dbReference type="AlphaFoldDB" id="A0A0H2R6T7"/>
<sequence>MPVKIVYRILRKISDWTLAGFYSEVSVEGQSNVPLGGPLLLTPCHHNEIIDIATLSVTVPHRRSISYWAKASMFANPLSRQIMFSAGALPVDRAKKNREAGSSSITSDSLKLHRSTFESLASEQAVAIFPEGTSYTEPRIVQVKEGAARVALEYAQWCRETSQGKNSTERIIIVPVGIVYTDKSTYRSRVAVEYGEPIVIDNYIDGFCSLDAEESRGAVRQLCGRIEERMKHLTINAPDWPSLYSSRMALDILRPEGSQVPLRNFRRISQRLVDIFTGTEIPEDVKASLLEYHALLSHAGLSHAELSVISSTTEVPIPTCSSVLVSLQWELFRAMLYFPLFSPALLAHVPAYILGSVSATKLAPKYVEARAQFKAIFGGIGIAIGCGSMGWGIWRWIKSSILDNSLGTNFSDYSFIQDVLGIFGLAWAMCLWHNRLIDANLKIYRRLRASLMVLRGLMRPVSSDITEERLAPYLTMPLPAFNPYVKNSSVSEEQRRNEVKAPRIPSSRLIRHILRARQDAMGKLSSVEDKLEQSFL</sequence>
<reference evidence="3 4" key="1">
    <citation type="submission" date="2015-04" db="EMBL/GenBank/DDBJ databases">
        <title>Complete genome sequence of Schizopora paradoxa KUC8140, a cosmopolitan wood degrader in East Asia.</title>
        <authorList>
            <consortium name="DOE Joint Genome Institute"/>
            <person name="Min B."/>
            <person name="Park H."/>
            <person name="Jang Y."/>
            <person name="Kim J.-J."/>
            <person name="Kim K.H."/>
            <person name="Pangilinan J."/>
            <person name="Lipzen A."/>
            <person name="Riley R."/>
            <person name="Grigoriev I.V."/>
            <person name="Spatafora J.W."/>
            <person name="Choi I.-G."/>
        </authorList>
    </citation>
    <scope>NUCLEOTIDE SEQUENCE [LARGE SCALE GENOMIC DNA]</scope>
    <source>
        <strain evidence="3 4">KUC8140</strain>
    </source>
</reference>
<evidence type="ECO:0000259" key="2">
    <source>
        <dbReference type="SMART" id="SM00563"/>
    </source>
</evidence>